<protein>
    <submittedName>
        <fullName evidence="1">Uncharacterized protein</fullName>
    </submittedName>
</protein>
<gene>
    <name evidence="1" type="ORF">LCGC14_0610670</name>
</gene>
<sequence length="42" mass="5121">MEDAIRTCENEYNFPKFNYELKRIQEIEKTNLKRIMGRIVDA</sequence>
<proteinExistence type="predicted"/>
<organism evidence="1">
    <name type="scientific">marine sediment metagenome</name>
    <dbReference type="NCBI Taxonomy" id="412755"/>
    <lineage>
        <taxon>unclassified sequences</taxon>
        <taxon>metagenomes</taxon>
        <taxon>ecological metagenomes</taxon>
    </lineage>
</organism>
<accession>A0A0F9RRZ5</accession>
<dbReference type="EMBL" id="LAZR01001011">
    <property type="protein sequence ID" value="KKN52612.1"/>
    <property type="molecule type" value="Genomic_DNA"/>
</dbReference>
<evidence type="ECO:0000313" key="1">
    <source>
        <dbReference type="EMBL" id="KKN52612.1"/>
    </source>
</evidence>
<reference evidence="1" key="1">
    <citation type="journal article" date="2015" name="Nature">
        <title>Complex archaea that bridge the gap between prokaryotes and eukaryotes.</title>
        <authorList>
            <person name="Spang A."/>
            <person name="Saw J.H."/>
            <person name="Jorgensen S.L."/>
            <person name="Zaremba-Niedzwiedzka K."/>
            <person name="Martijn J."/>
            <person name="Lind A.E."/>
            <person name="van Eijk R."/>
            <person name="Schleper C."/>
            <person name="Guy L."/>
            <person name="Ettema T.J."/>
        </authorList>
    </citation>
    <scope>NUCLEOTIDE SEQUENCE</scope>
</reference>
<name>A0A0F9RRZ5_9ZZZZ</name>
<dbReference type="AlphaFoldDB" id="A0A0F9RRZ5"/>
<comment type="caution">
    <text evidence="1">The sequence shown here is derived from an EMBL/GenBank/DDBJ whole genome shotgun (WGS) entry which is preliminary data.</text>
</comment>